<evidence type="ECO:0000313" key="2">
    <source>
        <dbReference type="Proteomes" id="UP000271426"/>
    </source>
</evidence>
<sequence length="88" mass="9695">MRSGRLSCSNKSVGANWVFFLKFLPNFSPSKGAVSSIVRLPPRGVPIFVTPENRGVFNWRQGPRIAFGMSYCPGAATESYSSFRNAYA</sequence>
<gene>
    <name evidence="1" type="ORF">CPPEL_08295</name>
</gene>
<keyword evidence="2" id="KW-1185">Reference proteome</keyword>
<dbReference type="EMBL" id="CP033898">
    <property type="protein sequence ID" value="AZA09763.1"/>
    <property type="molecule type" value="Genomic_DNA"/>
</dbReference>
<dbReference type="Proteomes" id="UP000271426">
    <property type="component" value="Chromosome"/>
</dbReference>
<protein>
    <submittedName>
        <fullName evidence="1">Uncharacterized protein</fullName>
    </submittedName>
</protein>
<evidence type="ECO:0000313" key="1">
    <source>
        <dbReference type="EMBL" id="AZA09763.1"/>
    </source>
</evidence>
<proteinExistence type="predicted"/>
<reference evidence="1 2" key="1">
    <citation type="submission" date="2018-11" db="EMBL/GenBank/DDBJ databases">
        <authorList>
            <person name="Kleinhagauer T."/>
            <person name="Glaeser S.P."/>
            <person name="Spergser J."/>
            <person name="Ruckert C."/>
            <person name="Kaempfer P."/>
            <person name="Busse H.-J."/>
        </authorList>
    </citation>
    <scope>NUCLEOTIDE SEQUENCE [LARGE SCALE GENOMIC DNA]</scope>
    <source>
        <strain evidence="1 2">812CH</strain>
    </source>
</reference>
<accession>A0A3G6IW22</accession>
<dbReference type="AlphaFoldDB" id="A0A3G6IW22"/>
<name>A0A3G6IW22_9CORY</name>
<dbReference type="KEGG" id="cpso:CPPEL_08295"/>
<organism evidence="1 2">
    <name type="scientific">Corynebacterium pseudopelargi</name>
    <dbReference type="NCBI Taxonomy" id="2080757"/>
    <lineage>
        <taxon>Bacteria</taxon>
        <taxon>Bacillati</taxon>
        <taxon>Actinomycetota</taxon>
        <taxon>Actinomycetes</taxon>
        <taxon>Mycobacteriales</taxon>
        <taxon>Corynebacteriaceae</taxon>
        <taxon>Corynebacterium</taxon>
    </lineage>
</organism>